<protein>
    <submittedName>
        <fullName evidence="1">Uncharacterized protein</fullName>
    </submittedName>
</protein>
<proteinExistence type="predicted"/>
<evidence type="ECO:0000313" key="2">
    <source>
        <dbReference type="Proteomes" id="UP000308600"/>
    </source>
</evidence>
<evidence type="ECO:0000313" key="1">
    <source>
        <dbReference type="EMBL" id="TFK75518.1"/>
    </source>
</evidence>
<dbReference type="Proteomes" id="UP000308600">
    <property type="component" value="Unassembled WGS sequence"/>
</dbReference>
<gene>
    <name evidence="1" type="ORF">BDN72DRAFT_441983</name>
</gene>
<dbReference type="EMBL" id="ML208262">
    <property type="protein sequence ID" value="TFK75518.1"/>
    <property type="molecule type" value="Genomic_DNA"/>
</dbReference>
<accession>A0ACD3BB04</accession>
<keyword evidence="2" id="KW-1185">Reference proteome</keyword>
<name>A0ACD3BB04_9AGAR</name>
<reference evidence="1 2" key="1">
    <citation type="journal article" date="2019" name="Nat. Ecol. Evol.">
        <title>Megaphylogeny resolves global patterns of mushroom evolution.</title>
        <authorList>
            <person name="Varga T."/>
            <person name="Krizsan K."/>
            <person name="Foldi C."/>
            <person name="Dima B."/>
            <person name="Sanchez-Garcia M."/>
            <person name="Sanchez-Ramirez S."/>
            <person name="Szollosi G.J."/>
            <person name="Szarkandi J.G."/>
            <person name="Papp V."/>
            <person name="Albert L."/>
            <person name="Andreopoulos W."/>
            <person name="Angelini C."/>
            <person name="Antonin V."/>
            <person name="Barry K.W."/>
            <person name="Bougher N.L."/>
            <person name="Buchanan P."/>
            <person name="Buyck B."/>
            <person name="Bense V."/>
            <person name="Catcheside P."/>
            <person name="Chovatia M."/>
            <person name="Cooper J."/>
            <person name="Damon W."/>
            <person name="Desjardin D."/>
            <person name="Finy P."/>
            <person name="Geml J."/>
            <person name="Haridas S."/>
            <person name="Hughes K."/>
            <person name="Justo A."/>
            <person name="Karasinski D."/>
            <person name="Kautmanova I."/>
            <person name="Kiss B."/>
            <person name="Kocsube S."/>
            <person name="Kotiranta H."/>
            <person name="LaButti K.M."/>
            <person name="Lechner B.E."/>
            <person name="Liimatainen K."/>
            <person name="Lipzen A."/>
            <person name="Lukacs Z."/>
            <person name="Mihaltcheva S."/>
            <person name="Morgado L.N."/>
            <person name="Niskanen T."/>
            <person name="Noordeloos M.E."/>
            <person name="Ohm R.A."/>
            <person name="Ortiz-Santana B."/>
            <person name="Ovrebo C."/>
            <person name="Racz N."/>
            <person name="Riley R."/>
            <person name="Savchenko A."/>
            <person name="Shiryaev A."/>
            <person name="Soop K."/>
            <person name="Spirin V."/>
            <person name="Szebenyi C."/>
            <person name="Tomsovsky M."/>
            <person name="Tulloss R.E."/>
            <person name="Uehling J."/>
            <person name="Grigoriev I.V."/>
            <person name="Vagvolgyi C."/>
            <person name="Papp T."/>
            <person name="Martin F.M."/>
            <person name="Miettinen O."/>
            <person name="Hibbett D.S."/>
            <person name="Nagy L.G."/>
        </authorList>
    </citation>
    <scope>NUCLEOTIDE SEQUENCE [LARGE SCALE GENOMIC DNA]</scope>
    <source>
        <strain evidence="1 2">NL-1719</strain>
    </source>
</reference>
<organism evidence="1 2">
    <name type="scientific">Pluteus cervinus</name>
    <dbReference type="NCBI Taxonomy" id="181527"/>
    <lineage>
        <taxon>Eukaryota</taxon>
        <taxon>Fungi</taxon>
        <taxon>Dikarya</taxon>
        <taxon>Basidiomycota</taxon>
        <taxon>Agaricomycotina</taxon>
        <taxon>Agaricomycetes</taxon>
        <taxon>Agaricomycetidae</taxon>
        <taxon>Agaricales</taxon>
        <taxon>Pluteineae</taxon>
        <taxon>Pluteaceae</taxon>
        <taxon>Pluteus</taxon>
    </lineage>
</organism>
<sequence>MTMINHPYSGSAGYIYANDYIEESTTQSASPRYYGLPQYYIPPRDTTSPISHLRRPFSPSETISYSVIDPSEVLSMRTNDRRSLIMHNRPPSFIAPIPAKMGVWWKFERRIQKVWSHLRELLCVHLFCPMFHRNSRSRLCCNLYDLISL</sequence>